<evidence type="ECO:0000313" key="3">
    <source>
        <dbReference type="Proteomes" id="UP000807469"/>
    </source>
</evidence>
<dbReference type="Pfam" id="PF12223">
    <property type="entry name" value="DUF3602"/>
    <property type="match status" value="1"/>
</dbReference>
<reference evidence="2" key="1">
    <citation type="submission" date="2020-11" db="EMBL/GenBank/DDBJ databases">
        <authorList>
            <consortium name="DOE Joint Genome Institute"/>
            <person name="Ahrendt S."/>
            <person name="Riley R."/>
            <person name="Andreopoulos W."/>
            <person name="Labutti K."/>
            <person name="Pangilinan J."/>
            <person name="Ruiz-Duenas F.J."/>
            <person name="Barrasa J.M."/>
            <person name="Sanchez-Garcia M."/>
            <person name="Camarero S."/>
            <person name="Miyauchi S."/>
            <person name="Serrano A."/>
            <person name="Linde D."/>
            <person name="Babiker R."/>
            <person name="Drula E."/>
            <person name="Ayuso-Fernandez I."/>
            <person name="Pacheco R."/>
            <person name="Padilla G."/>
            <person name="Ferreira P."/>
            <person name="Barriuso J."/>
            <person name="Kellner H."/>
            <person name="Castanera R."/>
            <person name="Alfaro M."/>
            <person name="Ramirez L."/>
            <person name="Pisabarro A.G."/>
            <person name="Kuo A."/>
            <person name="Tritt A."/>
            <person name="Lipzen A."/>
            <person name="He G."/>
            <person name="Yan M."/>
            <person name="Ng V."/>
            <person name="Cullen D."/>
            <person name="Martin F."/>
            <person name="Rosso M.-N."/>
            <person name="Henrissat B."/>
            <person name="Hibbett D."/>
            <person name="Martinez A.T."/>
            <person name="Grigoriev I.V."/>
        </authorList>
    </citation>
    <scope>NUCLEOTIDE SEQUENCE</scope>
    <source>
        <strain evidence="2">CIRM-BRFM 674</strain>
    </source>
</reference>
<dbReference type="InterPro" id="IPR022024">
    <property type="entry name" value="DUF3602"/>
</dbReference>
<comment type="caution">
    <text evidence="2">The sequence shown here is derived from an EMBL/GenBank/DDBJ whole genome shotgun (WGS) entry which is preliminary data.</text>
</comment>
<dbReference type="EMBL" id="MU155338">
    <property type="protein sequence ID" value="KAF9475302.1"/>
    <property type="molecule type" value="Genomic_DNA"/>
</dbReference>
<keyword evidence="3" id="KW-1185">Reference proteome</keyword>
<name>A0A9P5YTH2_9AGAR</name>
<organism evidence="2 3">
    <name type="scientific">Pholiota conissans</name>
    <dbReference type="NCBI Taxonomy" id="109636"/>
    <lineage>
        <taxon>Eukaryota</taxon>
        <taxon>Fungi</taxon>
        <taxon>Dikarya</taxon>
        <taxon>Basidiomycota</taxon>
        <taxon>Agaricomycotina</taxon>
        <taxon>Agaricomycetes</taxon>
        <taxon>Agaricomycetidae</taxon>
        <taxon>Agaricales</taxon>
        <taxon>Agaricineae</taxon>
        <taxon>Strophariaceae</taxon>
        <taxon>Pholiota</taxon>
    </lineage>
</organism>
<dbReference type="PANTHER" id="PTHR34693">
    <property type="entry name" value="PROTEIN PAR32"/>
    <property type="match status" value="1"/>
</dbReference>
<accession>A0A9P5YTH2</accession>
<dbReference type="PANTHER" id="PTHR34693:SF1">
    <property type="entry name" value="PROTEIN PAR32"/>
    <property type="match status" value="1"/>
</dbReference>
<dbReference type="InterPro" id="IPR053203">
    <property type="entry name" value="Cisplatin_resist-associated"/>
</dbReference>
<evidence type="ECO:0000256" key="1">
    <source>
        <dbReference type="SAM" id="MobiDB-lite"/>
    </source>
</evidence>
<sequence length="195" mass="20936">MRALKPNPTISLSRVDARRSCHLPTYTLPDAAAQATFTPSRDGSRVHPMPDAAEQEVICEYVAVHENIPFSSGRGGIGNIAHSHSRDSNSDAHTAIRHTTTHISHILHPKGRGGAGNNIPEMGCADVIDEEARRSVSQKRGRDTLHSTGRGGFANLSSAAEPAVERHSIEHGEYESTGRDGVGNIVHDTGKKRAD</sequence>
<feature type="compositionally biased region" description="Basic and acidic residues" evidence="1">
    <location>
        <begin position="132"/>
        <end position="145"/>
    </location>
</feature>
<dbReference type="AlphaFoldDB" id="A0A9P5YTH2"/>
<proteinExistence type="predicted"/>
<dbReference type="OrthoDB" id="2537432at2759"/>
<evidence type="ECO:0000313" key="2">
    <source>
        <dbReference type="EMBL" id="KAF9475302.1"/>
    </source>
</evidence>
<feature type="region of interest" description="Disordered" evidence="1">
    <location>
        <begin position="132"/>
        <end position="195"/>
    </location>
</feature>
<gene>
    <name evidence="2" type="ORF">BDN70DRAFT_258515</name>
</gene>
<dbReference type="Proteomes" id="UP000807469">
    <property type="component" value="Unassembled WGS sequence"/>
</dbReference>
<feature type="compositionally biased region" description="Basic and acidic residues" evidence="1">
    <location>
        <begin position="163"/>
        <end position="178"/>
    </location>
</feature>
<protein>
    <submittedName>
        <fullName evidence="2">Uncharacterized protein</fullName>
    </submittedName>
</protein>